<evidence type="ECO:0000256" key="3">
    <source>
        <dbReference type="ARBA" id="ARBA00022827"/>
    </source>
</evidence>
<comment type="caution">
    <text evidence="8">The sequence shown here is derived from an EMBL/GenBank/DDBJ whole genome shotgun (WGS) entry which is preliminary data.</text>
</comment>
<dbReference type="SUPFAM" id="SSF51905">
    <property type="entry name" value="FAD/NAD(P)-binding domain"/>
    <property type="match status" value="1"/>
</dbReference>
<dbReference type="PANTHER" id="PTHR13789">
    <property type="entry name" value="MONOOXYGENASE"/>
    <property type="match status" value="1"/>
</dbReference>
<dbReference type="GeneID" id="28853212"/>
<evidence type="ECO:0000256" key="2">
    <source>
        <dbReference type="ARBA" id="ARBA00022630"/>
    </source>
</evidence>
<dbReference type="PRINTS" id="PR00420">
    <property type="entry name" value="RNGMNOXGNASE"/>
</dbReference>
<gene>
    <name evidence="8" type="ORF">VFPPC_10928</name>
</gene>
<evidence type="ECO:0000259" key="7">
    <source>
        <dbReference type="Pfam" id="PF01494"/>
    </source>
</evidence>
<dbReference type="GO" id="GO:0071949">
    <property type="term" value="F:FAD binding"/>
    <property type="evidence" value="ECO:0007669"/>
    <property type="project" value="InterPro"/>
</dbReference>
<proteinExistence type="inferred from homology"/>
<name>A0A179EZR7_METCM</name>
<sequence length="451" mass="49780">MKVIIVGAGIAGLSLAIALTQSSHQVVLVESASELAELGAGVQMTPQAIKYLFKWGMKNDLMDKSIRPECMYIWHYKDGKLIGTLPLGQMDRRYGAPYIVIHRGMLHSILHKHAVKAGTQIKLSSKVIQYDFPRGAVELDTGETLEADLVVAADGINSFARQQLLGESDPGSRPTGWAAFRLSAEMSKIRRDPLIAKAINLDSGCSNFWVAPHKSCMTYLIKGATTLNIVLSHRDIIDTSRFSLEEYRQASREMFRDFDKPVQRLLELSTPKIANFPAYEVPPLPKWTDSSGRFTLIGDAAHASVYFLSMGVSLAVEDATALSTAINYVETRSAGLSQSQELLCKVMHVFQRVRMRRVLAVQKASSYAGETLHVEDGEQRVALYEALSQSDRDILLPPYNPNSVASHTTQIVPGQAERCGPGGISDKVTRDWCYGFDADKTILEALEMECP</sequence>
<keyword evidence="2" id="KW-0285">Flavoprotein</keyword>
<evidence type="ECO:0000313" key="9">
    <source>
        <dbReference type="Proteomes" id="UP000078397"/>
    </source>
</evidence>
<keyword evidence="3" id="KW-0274">FAD</keyword>
<keyword evidence="6" id="KW-0732">Signal</keyword>
<evidence type="ECO:0000313" key="8">
    <source>
        <dbReference type="EMBL" id="OAQ58697.1"/>
    </source>
</evidence>
<evidence type="ECO:0000256" key="6">
    <source>
        <dbReference type="SAM" id="SignalP"/>
    </source>
</evidence>
<dbReference type="Gene3D" id="3.50.50.60">
    <property type="entry name" value="FAD/NAD(P)-binding domain"/>
    <property type="match status" value="1"/>
</dbReference>
<keyword evidence="4" id="KW-0560">Oxidoreductase</keyword>
<feature type="signal peptide" evidence="6">
    <location>
        <begin position="1"/>
        <end position="16"/>
    </location>
</feature>
<dbReference type="KEGG" id="pchm:VFPPC_10928"/>
<dbReference type="GO" id="GO:0004497">
    <property type="term" value="F:monooxygenase activity"/>
    <property type="evidence" value="ECO:0007669"/>
    <property type="project" value="UniProtKB-KW"/>
</dbReference>
<dbReference type="InterPro" id="IPR036188">
    <property type="entry name" value="FAD/NAD-bd_sf"/>
</dbReference>
<accession>A0A179EZR7</accession>
<dbReference type="RefSeq" id="XP_018136816.1">
    <property type="nucleotide sequence ID" value="XM_018289218.1"/>
</dbReference>
<dbReference type="InterPro" id="IPR050493">
    <property type="entry name" value="FAD-dep_Monooxygenase_BioMet"/>
</dbReference>
<keyword evidence="5 8" id="KW-0503">Monooxygenase</keyword>
<organism evidence="8 9">
    <name type="scientific">Pochonia chlamydosporia 170</name>
    <dbReference type="NCBI Taxonomy" id="1380566"/>
    <lineage>
        <taxon>Eukaryota</taxon>
        <taxon>Fungi</taxon>
        <taxon>Dikarya</taxon>
        <taxon>Ascomycota</taxon>
        <taxon>Pezizomycotina</taxon>
        <taxon>Sordariomycetes</taxon>
        <taxon>Hypocreomycetidae</taxon>
        <taxon>Hypocreales</taxon>
        <taxon>Clavicipitaceae</taxon>
        <taxon>Pochonia</taxon>
    </lineage>
</organism>
<feature type="domain" description="FAD-binding" evidence="7">
    <location>
        <begin position="2"/>
        <end position="334"/>
    </location>
</feature>
<dbReference type="EMBL" id="LSBJ02000014">
    <property type="protein sequence ID" value="OAQ58697.1"/>
    <property type="molecule type" value="Genomic_DNA"/>
</dbReference>
<dbReference type="Pfam" id="PF01494">
    <property type="entry name" value="FAD_binding_3"/>
    <property type="match status" value="1"/>
</dbReference>
<keyword evidence="9" id="KW-1185">Reference proteome</keyword>
<dbReference type="STRING" id="1380566.A0A179EZR7"/>
<evidence type="ECO:0000256" key="1">
    <source>
        <dbReference type="ARBA" id="ARBA00007992"/>
    </source>
</evidence>
<feature type="chain" id="PRO_5008101118" evidence="6">
    <location>
        <begin position="17"/>
        <end position="451"/>
    </location>
</feature>
<dbReference type="InterPro" id="IPR002938">
    <property type="entry name" value="FAD-bd"/>
</dbReference>
<dbReference type="PANTHER" id="PTHR13789:SF306">
    <property type="entry name" value="HYDROXYLASE, PUTATIVE-RELATED"/>
    <property type="match status" value="1"/>
</dbReference>
<dbReference type="Proteomes" id="UP000078397">
    <property type="component" value="Unassembled WGS sequence"/>
</dbReference>
<evidence type="ECO:0000256" key="4">
    <source>
        <dbReference type="ARBA" id="ARBA00023002"/>
    </source>
</evidence>
<dbReference type="AlphaFoldDB" id="A0A179EZR7"/>
<dbReference type="OrthoDB" id="5428495at2759"/>
<comment type="similarity">
    <text evidence="1">Belongs to the paxM FAD-dependent monooxygenase family.</text>
</comment>
<reference evidence="8 9" key="1">
    <citation type="journal article" date="2016" name="PLoS Pathog.">
        <title>Biosynthesis of antibiotic leucinostatins in bio-control fungus Purpureocillium lilacinum and their inhibition on phytophthora revealed by genome mining.</title>
        <authorList>
            <person name="Wang G."/>
            <person name="Liu Z."/>
            <person name="Lin R."/>
            <person name="Li E."/>
            <person name="Mao Z."/>
            <person name="Ling J."/>
            <person name="Yang Y."/>
            <person name="Yin W.B."/>
            <person name="Xie B."/>
        </authorList>
    </citation>
    <scope>NUCLEOTIDE SEQUENCE [LARGE SCALE GENOMIC DNA]</scope>
    <source>
        <strain evidence="8">170</strain>
    </source>
</reference>
<protein>
    <submittedName>
        <fullName evidence="8">Monooxygenase</fullName>
    </submittedName>
</protein>
<evidence type="ECO:0000256" key="5">
    <source>
        <dbReference type="ARBA" id="ARBA00023033"/>
    </source>
</evidence>